<keyword evidence="4" id="KW-1185">Reference proteome</keyword>
<dbReference type="PANTHER" id="PTHR23026">
    <property type="entry name" value="NADPH NITROREDUCTASE"/>
    <property type="match status" value="1"/>
</dbReference>
<dbReference type="PANTHER" id="PTHR23026:SF123">
    <property type="entry name" value="NAD(P)H NITROREDUCTASE RV3131-RELATED"/>
    <property type="match status" value="1"/>
</dbReference>
<dbReference type="RefSeq" id="WP_073034478.1">
    <property type="nucleotide sequence ID" value="NZ_BMLR01000004.1"/>
</dbReference>
<dbReference type="InterPro" id="IPR029479">
    <property type="entry name" value="Nitroreductase"/>
</dbReference>
<dbReference type="SUPFAM" id="SSF55469">
    <property type="entry name" value="FMN-dependent nitroreductase-like"/>
    <property type="match status" value="1"/>
</dbReference>
<dbReference type="Gene3D" id="3.40.109.10">
    <property type="entry name" value="NADH Oxidase"/>
    <property type="match status" value="1"/>
</dbReference>
<dbReference type="GO" id="GO:0016491">
    <property type="term" value="F:oxidoreductase activity"/>
    <property type="evidence" value="ECO:0007669"/>
    <property type="project" value="InterPro"/>
</dbReference>
<dbReference type="STRING" id="337701.SAMN05444398_104130"/>
<dbReference type="InterPro" id="IPR000415">
    <property type="entry name" value="Nitroreductase-like"/>
</dbReference>
<dbReference type="NCBIfam" id="TIGR02476">
    <property type="entry name" value="BluB"/>
    <property type="match status" value="1"/>
</dbReference>
<dbReference type="OrthoDB" id="9773807at2"/>
<evidence type="ECO:0000313" key="3">
    <source>
        <dbReference type="EMBL" id="SHL62948.1"/>
    </source>
</evidence>
<proteinExistence type="predicted"/>
<reference evidence="3 4" key="1">
    <citation type="submission" date="2016-11" db="EMBL/GenBank/DDBJ databases">
        <authorList>
            <person name="Jaros S."/>
            <person name="Januszkiewicz K."/>
            <person name="Wedrychowicz H."/>
        </authorList>
    </citation>
    <scope>NUCLEOTIDE SEQUENCE [LARGE SCALE GENOMIC DNA]</scope>
    <source>
        <strain evidence="3 4">DSM 29589</strain>
    </source>
</reference>
<feature type="domain" description="Nitroreductase" evidence="2">
    <location>
        <begin position="17"/>
        <end position="182"/>
    </location>
</feature>
<dbReference type="Pfam" id="PF00881">
    <property type="entry name" value="Nitroreductase"/>
    <property type="match status" value="1"/>
</dbReference>
<dbReference type="EMBL" id="FRBR01000004">
    <property type="protein sequence ID" value="SHL62948.1"/>
    <property type="molecule type" value="Genomic_DNA"/>
</dbReference>
<dbReference type="AlphaFoldDB" id="A0A1M7C6M2"/>
<sequence length="210" mass="23579">MSRFSTDFQTGLIELMRWRRDVRRFRPDPVDEAVLRTCLDTFLLAPSVGLSEPWRIIRVDSPEARAAALENFTQSNAQALSGYASERAQLYSRLKLSGMEVAPVQLAIFCDDATGKGAGLGARTMPEMRRYSVVGGITQFWLMARALGLGVGWVSILDPERLARDLDVPDNWSLVSYLCVGWPEGADSDTPELEREGWEDRRGRLPIETR</sequence>
<gene>
    <name evidence="3" type="ORF">SAMN05444398_104130</name>
</gene>
<feature type="compositionally biased region" description="Basic and acidic residues" evidence="1">
    <location>
        <begin position="192"/>
        <end position="210"/>
    </location>
</feature>
<dbReference type="Proteomes" id="UP000183974">
    <property type="component" value="Unassembled WGS sequence"/>
</dbReference>
<name>A0A1M7C6M2_9RHOB</name>
<accession>A0A1M7C6M2</accession>
<evidence type="ECO:0000313" key="4">
    <source>
        <dbReference type="Proteomes" id="UP000183974"/>
    </source>
</evidence>
<dbReference type="InterPro" id="IPR050627">
    <property type="entry name" value="Nitroreductase/BluB"/>
</dbReference>
<protein>
    <submittedName>
        <fullName evidence="3">Cob(II)yrinic acid a,c-diamide reductase</fullName>
    </submittedName>
</protein>
<evidence type="ECO:0000259" key="2">
    <source>
        <dbReference type="Pfam" id="PF00881"/>
    </source>
</evidence>
<evidence type="ECO:0000256" key="1">
    <source>
        <dbReference type="SAM" id="MobiDB-lite"/>
    </source>
</evidence>
<dbReference type="InterPro" id="IPR012825">
    <property type="entry name" value="BluB"/>
</dbReference>
<feature type="region of interest" description="Disordered" evidence="1">
    <location>
        <begin position="187"/>
        <end position="210"/>
    </location>
</feature>
<organism evidence="3 4">
    <name type="scientific">Roseovarius pacificus</name>
    <dbReference type="NCBI Taxonomy" id="337701"/>
    <lineage>
        <taxon>Bacteria</taxon>
        <taxon>Pseudomonadati</taxon>
        <taxon>Pseudomonadota</taxon>
        <taxon>Alphaproteobacteria</taxon>
        <taxon>Rhodobacterales</taxon>
        <taxon>Roseobacteraceae</taxon>
        <taxon>Roseovarius</taxon>
    </lineage>
</organism>